<dbReference type="GO" id="GO:0005525">
    <property type="term" value="F:GTP binding"/>
    <property type="evidence" value="ECO:0007669"/>
    <property type="project" value="InterPro"/>
</dbReference>
<evidence type="ECO:0000313" key="3">
    <source>
        <dbReference type="Proteomes" id="UP000036834"/>
    </source>
</evidence>
<dbReference type="InterPro" id="IPR003008">
    <property type="entry name" value="Tubulin_FtsZ_GTPase"/>
</dbReference>
<dbReference type="Proteomes" id="UP000036834">
    <property type="component" value="Unassembled WGS sequence"/>
</dbReference>
<organism evidence="2 3">
    <name type="scientific">Brevibacillus reuszeri</name>
    <dbReference type="NCBI Taxonomy" id="54915"/>
    <lineage>
        <taxon>Bacteria</taxon>
        <taxon>Bacillati</taxon>
        <taxon>Bacillota</taxon>
        <taxon>Bacilli</taxon>
        <taxon>Bacillales</taxon>
        <taxon>Paenibacillaceae</taxon>
        <taxon>Brevibacillus</taxon>
    </lineage>
</organism>
<name>A0A0K9YN58_9BACL</name>
<accession>A0A0K9YN58</accession>
<gene>
    <name evidence="2" type="ORF">ADS79_14500</name>
</gene>
<protein>
    <recommendedName>
        <fullName evidence="1">Tubulin/FtsZ GTPase domain-containing protein</fullName>
    </recommendedName>
</protein>
<dbReference type="Pfam" id="PF00091">
    <property type="entry name" value="Tubulin"/>
    <property type="match status" value="1"/>
</dbReference>
<dbReference type="Gene3D" id="3.40.50.1440">
    <property type="entry name" value="Tubulin/FtsZ, GTPase domain"/>
    <property type="match status" value="1"/>
</dbReference>
<dbReference type="EMBL" id="LGIQ01000009">
    <property type="protein sequence ID" value="KNB70178.1"/>
    <property type="molecule type" value="Genomic_DNA"/>
</dbReference>
<evidence type="ECO:0000313" key="2">
    <source>
        <dbReference type="EMBL" id="KNB70178.1"/>
    </source>
</evidence>
<evidence type="ECO:0000259" key="1">
    <source>
        <dbReference type="Pfam" id="PF00091"/>
    </source>
</evidence>
<sequence length="274" mass="30389">MIGVVGLGGCGGNFADEAIKHGFYSVALNYSERDLKSLEYVEDIFQLEGSEGGGKNRDLAIELLVPQYDQTINWLKDKFSSPEIKVIAFYFASSGGSGAGIAPLIMDLLQNAMPEKTIVGFPIIPDETEDDTAQTNCLSTFEELSRLEIALYPIDNQQVKKFSPNIPKNKLYDTTNTNGIHMLKTLVSYIDKSSKNGNFDERDLLTVLQTKGIGHISEIHFMSLSESQQSIQLSPQGISTLIHDQWNRSIFAPIEFDFVTRAGVIFDGEERCDC</sequence>
<reference evidence="3" key="1">
    <citation type="submission" date="2015-07" db="EMBL/GenBank/DDBJ databases">
        <title>Genome sequencing project for genomic taxonomy and phylogenomics of Bacillus-like bacteria.</title>
        <authorList>
            <person name="Liu B."/>
            <person name="Wang J."/>
            <person name="Zhu Y."/>
            <person name="Liu G."/>
            <person name="Chen Q."/>
            <person name="Chen Z."/>
            <person name="Lan J."/>
            <person name="Che J."/>
            <person name="Ge C."/>
            <person name="Shi H."/>
            <person name="Pan Z."/>
            <person name="Liu X."/>
        </authorList>
    </citation>
    <scope>NUCLEOTIDE SEQUENCE [LARGE SCALE GENOMIC DNA]</scope>
    <source>
        <strain evidence="3">DSM 9887</strain>
    </source>
</reference>
<dbReference type="AlphaFoldDB" id="A0A0K9YN58"/>
<dbReference type="SUPFAM" id="SSF52490">
    <property type="entry name" value="Tubulin nucleotide-binding domain-like"/>
    <property type="match status" value="1"/>
</dbReference>
<proteinExistence type="predicted"/>
<dbReference type="RefSeq" id="WP_049739145.1">
    <property type="nucleotide sequence ID" value="NZ_LGIQ01000009.1"/>
</dbReference>
<dbReference type="PATRIC" id="fig|54915.3.peg.1884"/>
<dbReference type="InterPro" id="IPR036525">
    <property type="entry name" value="Tubulin/FtsZ_GTPase_sf"/>
</dbReference>
<feature type="domain" description="Tubulin/FtsZ GTPase" evidence="1">
    <location>
        <begin position="2"/>
        <end position="162"/>
    </location>
</feature>
<comment type="caution">
    <text evidence="2">The sequence shown here is derived from an EMBL/GenBank/DDBJ whole genome shotgun (WGS) entry which is preliminary data.</text>
</comment>